<dbReference type="AlphaFoldDB" id="A0AAW9D0A8"/>
<evidence type="ECO:0000256" key="1">
    <source>
        <dbReference type="ARBA" id="ARBA00007613"/>
    </source>
</evidence>
<dbReference type="InterPro" id="IPR003423">
    <property type="entry name" value="OMP_efflux"/>
</dbReference>
<evidence type="ECO:0000313" key="5">
    <source>
        <dbReference type="Proteomes" id="UP001272137"/>
    </source>
</evidence>
<comment type="similarity">
    <text evidence="1">Belongs to the outer membrane factor (OMF) (TC 1.B.17) family.</text>
</comment>
<sequence length="458" mass="47635">MPKRIFAALVSAAIAVSAVQAHAQHAPASAAPDHPSAEPSDARASSLPCAPPVSAAPLASASASTALSLDDALDLAAANNPLLKSAQSGAEASVGALIQAGARPNPTVSFLQEGFERRERTSTGLINQTIELGGKRRARIDAASYGREFALASLDGRAAALRADVTSAFYSVLAAQRQLQVAEESAAIAARSADMADKRARAGKVSPVEATKARVAQTAAQIELSNAQTRVSAALARLANATGSADVHGRVASGDLDALPSVAPLPQLLGRLDDAPLARAAKADMLRTNAQIAIERAKRVPDITVSAGVKRVVTGGVPDNQAVVGVSIPLPLFDTNKGAILEAVHKAAKANADFDAERARLRLDLTQAYTSYERSTGEARRLKADVLPAARLSLDAMSRGYQLGKFSFLDVLDAQRTLFDAQSRYVQALADAHQSFADIERVVGAPSSDASRPLAQLR</sequence>
<dbReference type="Gene3D" id="1.20.1600.10">
    <property type="entry name" value="Outer membrane efflux proteins (OEP)"/>
    <property type="match status" value="1"/>
</dbReference>
<dbReference type="KEGG" id="btha:DR62_3635"/>
<dbReference type="SUPFAM" id="SSF56954">
    <property type="entry name" value="Outer membrane efflux proteins (OEP)"/>
    <property type="match status" value="1"/>
</dbReference>
<dbReference type="Pfam" id="PF02321">
    <property type="entry name" value="OEP"/>
    <property type="match status" value="2"/>
</dbReference>
<dbReference type="EMBL" id="QXCT01000001">
    <property type="protein sequence ID" value="MDW9253391.1"/>
    <property type="molecule type" value="Genomic_DNA"/>
</dbReference>
<organism evidence="4 5">
    <name type="scientific">Burkholderia thailandensis</name>
    <dbReference type="NCBI Taxonomy" id="57975"/>
    <lineage>
        <taxon>Bacteria</taxon>
        <taxon>Pseudomonadati</taxon>
        <taxon>Pseudomonadota</taxon>
        <taxon>Betaproteobacteria</taxon>
        <taxon>Burkholderiales</taxon>
        <taxon>Burkholderiaceae</taxon>
        <taxon>Burkholderia</taxon>
        <taxon>pseudomallei group</taxon>
    </lineage>
</organism>
<dbReference type="PANTHER" id="PTHR30203">
    <property type="entry name" value="OUTER MEMBRANE CATION EFFLUX PROTEIN"/>
    <property type="match status" value="1"/>
</dbReference>
<dbReference type="PANTHER" id="PTHR30203:SF24">
    <property type="entry name" value="BLR4935 PROTEIN"/>
    <property type="match status" value="1"/>
</dbReference>
<dbReference type="GO" id="GO:0015562">
    <property type="term" value="F:efflux transmembrane transporter activity"/>
    <property type="evidence" value="ECO:0007669"/>
    <property type="project" value="InterPro"/>
</dbReference>
<gene>
    <name evidence="4" type="primary">czcC</name>
    <name evidence="4" type="ORF">C7S16_4230</name>
</gene>
<feature type="region of interest" description="Disordered" evidence="2">
    <location>
        <begin position="25"/>
        <end position="49"/>
    </location>
</feature>
<accession>A0AAW9D0A8</accession>
<keyword evidence="3" id="KW-0732">Signal</keyword>
<feature type="signal peptide" evidence="3">
    <location>
        <begin position="1"/>
        <end position="23"/>
    </location>
</feature>
<dbReference type="RefSeq" id="WP_009900247.1">
    <property type="nucleotide sequence ID" value="NZ_CP008915.2"/>
</dbReference>
<evidence type="ECO:0000313" key="4">
    <source>
        <dbReference type="EMBL" id="MDW9253391.1"/>
    </source>
</evidence>
<name>A0AAW9D0A8_BURTH</name>
<comment type="caution">
    <text evidence="4">The sequence shown here is derived from an EMBL/GenBank/DDBJ whole genome shotgun (WGS) entry which is preliminary data.</text>
</comment>
<reference evidence="4" key="1">
    <citation type="submission" date="2018-08" db="EMBL/GenBank/DDBJ databases">
        <title>Identification of Burkholderia cepacia strains that express a Burkholderia pseudomallei-like capsular polysaccharide.</title>
        <authorList>
            <person name="Burtnick M.N."/>
            <person name="Vongsouvath M."/>
            <person name="Newton P."/>
            <person name="Wuthiekanun V."/>
            <person name="Limmathurotsakul D."/>
            <person name="Brett P.J."/>
            <person name="Chantratita N."/>
            <person name="Dance D.A."/>
        </authorList>
    </citation>
    <scope>NUCLEOTIDE SEQUENCE</scope>
    <source>
        <strain evidence="4">SBXCC001</strain>
    </source>
</reference>
<protein>
    <submittedName>
        <fullName evidence="4">Cobalt-zinc-cadmium resistance protein CzcC</fullName>
    </submittedName>
</protein>
<evidence type="ECO:0000256" key="2">
    <source>
        <dbReference type="SAM" id="MobiDB-lite"/>
    </source>
</evidence>
<feature type="chain" id="PRO_5043936821" evidence="3">
    <location>
        <begin position="24"/>
        <end position="458"/>
    </location>
</feature>
<dbReference type="Proteomes" id="UP001272137">
    <property type="component" value="Unassembled WGS sequence"/>
</dbReference>
<proteinExistence type="inferred from homology"/>
<evidence type="ECO:0000256" key="3">
    <source>
        <dbReference type="SAM" id="SignalP"/>
    </source>
</evidence>
<dbReference type="InterPro" id="IPR010131">
    <property type="entry name" value="MdtP/NodT-like"/>
</dbReference>